<feature type="compositionally biased region" description="Pro residues" evidence="1">
    <location>
        <begin position="109"/>
        <end position="132"/>
    </location>
</feature>
<evidence type="ECO:0000313" key="3">
    <source>
        <dbReference type="EMBL" id="GEC04771.1"/>
    </source>
</evidence>
<feature type="compositionally biased region" description="Pro residues" evidence="1">
    <location>
        <begin position="141"/>
        <end position="150"/>
    </location>
</feature>
<name>A0A4Y3VGN3_9ACTN</name>
<feature type="region of interest" description="Disordered" evidence="1">
    <location>
        <begin position="1"/>
        <end position="32"/>
    </location>
</feature>
<protein>
    <submittedName>
        <fullName evidence="3">Uncharacterized protein</fullName>
    </submittedName>
</protein>
<sequence>MTPRREETGGTRPMTNPRTGTPRPPSPAAPGRRARFAAWYGQQDSGVRAAVIGFAGAVLAALIGAGATVLVVVIGPANDAGGQAAADPPPPSSVTSAPAETRPADPTTAPEPPPPTTDSPSPTPQPPSPTPEPDPETEAPPTLPVPPPAEPRVRWQGTVVLDGSAGVRGWFFDSVPPGRAPMGDVAIRGVNEVYGPWAIAAWPGSDPPERAECVTLLNTQLGDPALDVQVGDRACFATENRRIGSFQVTDIPDPDHIRLAVTVWEGP</sequence>
<keyword evidence="2" id="KW-0472">Membrane</keyword>
<comment type="caution">
    <text evidence="3">The sequence shown here is derived from an EMBL/GenBank/DDBJ whole genome shotgun (WGS) entry which is preliminary data.</text>
</comment>
<keyword evidence="2" id="KW-0812">Transmembrane</keyword>
<keyword evidence="4" id="KW-1185">Reference proteome</keyword>
<feature type="compositionally biased region" description="Low complexity" evidence="1">
    <location>
        <begin position="93"/>
        <end position="108"/>
    </location>
</feature>
<evidence type="ECO:0000256" key="1">
    <source>
        <dbReference type="SAM" id="MobiDB-lite"/>
    </source>
</evidence>
<feature type="region of interest" description="Disordered" evidence="1">
    <location>
        <begin position="81"/>
        <end position="151"/>
    </location>
</feature>
<evidence type="ECO:0000313" key="4">
    <source>
        <dbReference type="Proteomes" id="UP000317881"/>
    </source>
</evidence>
<feature type="compositionally biased region" description="Low complexity" evidence="1">
    <location>
        <begin position="10"/>
        <end position="21"/>
    </location>
</feature>
<dbReference type="AlphaFoldDB" id="A0A4Y3VGN3"/>
<proteinExistence type="predicted"/>
<organism evidence="3 4">
    <name type="scientific">Streptomyces spinoverrucosus</name>
    <dbReference type="NCBI Taxonomy" id="284043"/>
    <lineage>
        <taxon>Bacteria</taxon>
        <taxon>Bacillati</taxon>
        <taxon>Actinomycetota</taxon>
        <taxon>Actinomycetes</taxon>
        <taxon>Kitasatosporales</taxon>
        <taxon>Streptomycetaceae</taxon>
        <taxon>Streptomyces</taxon>
    </lineage>
</organism>
<accession>A0A4Y3VGN3</accession>
<keyword evidence="2" id="KW-1133">Transmembrane helix</keyword>
<evidence type="ECO:0000256" key="2">
    <source>
        <dbReference type="SAM" id="Phobius"/>
    </source>
</evidence>
<dbReference type="EMBL" id="BJND01000017">
    <property type="protein sequence ID" value="GEC04771.1"/>
    <property type="molecule type" value="Genomic_DNA"/>
</dbReference>
<dbReference type="Proteomes" id="UP000317881">
    <property type="component" value="Unassembled WGS sequence"/>
</dbReference>
<dbReference type="PRINTS" id="PR01217">
    <property type="entry name" value="PRICHEXTENSN"/>
</dbReference>
<reference evidence="3 4" key="1">
    <citation type="submission" date="2019-06" db="EMBL/GenBank/DDBJ databases">
        <title>Whole genome shotgun sequence of Streptomyces spinoverrucosus NBRC 14228.</title>
        <authorList>
            <person name="Hosoyama A."/>
            <person name="Uohara A."/>
            <person name="Ohji S."/>
            <person name="Ichikawa N."/>
        </authorList>
    </citation>
    <scope>NUCLEOTIDE SEQUENCE [LARGE SCALE GENOMIC DNA]</scope>
    <source>
        <strain evidence="3 4">NBRC 14228</strain>
    </source>
</reference>
<feature type="transmembrane region" description="Helical" evidence="2">
    <location>
        <begin position="49"/>
        <end position="74"/>
    </location>
</feature>
<gene>
    <name evidence="3" type="ORF">SSP24_24260</name>
</gene>